<dbReference type="GO" id="GO:0034028">
    <property type="term" value="F:5-(carboxyamino)imidazole ribonucleotide synthase activity"/>
    <property type="evidence" value="ECO:0007669"/>
    <property type="project" value="UniProtKB-UniRule"/>
</dbReference>
<feature type="binding site" evidence="4">
    <location>
        <begin position="247"/>
        <end position="248"/>
    </location>
    <ligand>
        <name>ATP</name>
        <dbReference type="ChEBI" id="CHEBI:30616"/>
    </ligand>
</feature>
<dbReference type="GO" id="GO:0006189">
    <property type="term" value="P:'de novo' IMP biosynthetic process"/>
    <property type="evidence" value="ECO:0007669"/>
    <property type="project" value="UniProtKB-UniRule"/>
</dbReference>
<dbReference type="NCBIfam" id="TIGR01161">
    <property type="entry name" value="purK"/>
    <property type="match status" value="1"/>
</dbReference>
<dbReference type="InterPro" id="IPR011054">
    <property type="entry name" value="Rudment_hybrid_motif"/>
</dbReference>
<keyword evidence="2 4" id="KW-0658">Purine biosynthesis</keyword>
<dbReference type="STRING" id="381751.SAMN05444391_1448"/>
<dbReference type="HAMAP" id="MF_01928">
    <property type="entry name" value="PurK"/>
    <property type="match status" value="1"/>
</dbReference>
<dbReference type="EMBL" id="LT670846">
    <property type="protein sequence ID" value="SHK55977.1"/>
    <property type="molecule type" value="Genomic_DNA"/>
</dbReference>
<dbReference type="UniPathway" id="UPA00074">
    <property type="reaction ID" value="UER00942"/>
</dbReference>
<proteinExistence type="inferred from homology"/>
<dbReference type="InterPro" id="IPR040686">
    <property type="entry name" value="PurK_C"/>
</dbReference>
<comment type="caution">
    <text evidence="4">Lacks conserved residue(s) required for the propagation of feature annotation.</text>
</comment>
<dbReference type="RefSeq" id="WP_079654529.1">
    <property type="nucleotide sequence ID" value="NZ_LT670846.1"/>
</dbReference>
<dbReference type="InterPro" id="IPR003135">
    <property type="entry name" value="ATP-grasp_carboxylate-amine"/>
</dbReference>
<comment type="pathway">
    <text evidence="4 5">Purine metabolism; IMP biosynthesis via de novo pathway; 5-amino-1-(5-phospho-D-ribosyl)imidazole-4-carboxylate from 5-amino-1-(5-phospho-D-ribosyl)imidazole (N5-CAIR route): step 1/2.</text>
</comment>
<protein>
    <recommendedName>
        <fullName evidence="4 5">N5-carboxyaminoimidazole ribonucleotide synthase</fullName>
        <shortName evidence="4 5">N5-CAIR synthase</shortName>
        <ecNumber evidence="4 5">6.3.4.18</ecNumber>
    </recommendedName>
    <alternativeName>
        <fullName evidence="4 5">5-(carboxyamino)imidazole ribonucleotide synthetase</fullName>
    </alternativeName>
</protein>
<dbReference type="OrthoDB" id="9804625at2"/>
<feature type="binding site" evidence="4">
    <location>
        <position position="92"/>
    </location>
    <ligand>
        <name>ATP</name>
        <dbReference type="ChEBI" id="CHEBI:30616"/>
    </ligand>
</feature>
<dbReference type="PANTHER" id="PTHR11609">
    <property type="entry name" value="PURINE BIOSYNTHESIS PROTEIN 6/7, PUR6/7"/>
    <property type="match status" value="1"/>
</dbReference>
<accession>A0A1M6TG79</accession>
<evidence type="ECO:0000256" key="1">
    <source>
        <dbReference type="ARBA" id="ARBA00022741"/>
    </source>
</evidence>
<dbReference type="AlphaFoldDB" id="A0A1M6TG79"/>
<feature type="binding site" evidence="4">
    <location>
        <position position="175"/>
    </location>
    <ligand>
        <name>ATP</name>
        <dbReference type="ChEBI" id="CHEBI:30616"/>
    </ligand>
</feature>
<dbReference type="InterPro" id="IPR011761">
    <property type="entry name" value="ATP-grasp"/>
</dbReference>
<evidence type="ECO:0000259" key="6">
    <source>
        <dbReference type="PROSITE" id="PS50975"/>
    </source>
</evidence>
<feature type="binding site" evidence="4">
    <location>
        <position position="131"/>
    </location>
    <ligand>
        <name>ATP</name>
        <dbReference type="ChEBI" id="CHEBI:30616"/>
    </ligand>
</feature>
<reference evidence="7 8" key="1">
    <citation type="submission" date="2016-11" db="EMBL/GenBank/DDBJ databases">
        <authorList>
            <person name="Jaros S."/>
            <person name="Januszkiewicz K."/>
            <person name="Wedrychowicz H."/>
        </authorList>
    </citation>
    <scope>NUCLEOTIDE SEQUENCE [LARGE SCALE GENOMIC DNA]</scope>
    <source>
        <strain evidence="7 8">DSM 19557</strain>
    </source>
</reference>
<gene>
    <name evidence="4 5" type="primary">purK</name>
    <name evidence="7" type="ORF">SAMN05444391_1448</name>
</gene>
<dbReference type="Gene3D" id="3.30.470.20">
    <property type="entry name" value="ATP-grasp fold, B domain"/>
    <property type="match status" value="1"/>
</dbReference>
<dbReference type="Pfam" id="PF17769">
    <property type="entry name" value="PurK_C"/>
    <property type="match status" value="1"/>
</dbReference>
<evidence type="ECO:0000256" key="4">
    <source>
        <dbReference type="HAMAP-Rule" id="MF_01928"/>
    </source>
</evidence>
<dbReference type="GO" id="GO:0046872">
    <property type="term" value="F:metal ion binding"/>
    <property type="evidence" value="ECO:0007669"/>
    <property type="project" value="InterPro"/>
</dbReference>
<comment type="function">
    <text evidence="5">Catalyzes the ATP-dependent conversion of 5-aminoimidazole ribonucleotide (AIR) and HCO(3)- to N5-carboxyaminoimidazole ribonucleotide (N5-CAIR).</text>
</comment>
<comment type="function">
    <text evidence="4">Catalyzes the ATP-dependent conversion of 5-aminoimidazole ribonucleotide (AIR) and HCO(3)(-) to N5-carboxyaminoimidazole ribonucleotide (N5-CAIR).</text>
</comment>
<dbReference type="Gene3D" id="3.40.50.20">
    <property type="match status" value="1"/>
</dbReference>
<dbReference type="GO" id="GO:0004638">
    <property type="term" value="F:phosphoribosylaminoimidazole carboxylase activity"/>
    <property type="evidence" value="ECO:0007669"/>
    <property type="project" value="InterPro"/>
</dbReference>
<feature type="binding site" evidence="4">
    <location>
        <begin position="167"/>
        <end position="170"/>
    </location>
    <ligand>
        <name>ATP</name>
        <dbReference type="ChEBI" id="CHEBI:30616"/>
    </ligand>
</feature>
<dbReference type="SUPFAM" id="SSF51246">
    <property type="entry name" value="Rudiment single hybrid motif"/>
    <property type="match status" value="1"/>
</dbReference>
<feature type="domain" description="ATP-grasp" evidence="6">
    <location>
        <begin position="96"/>
        <end position="277"/>
    </location>
</feature>
<keyword evidence="4 5" id="KW-0436">Ligase</keyword>
<name>A0A1M6TG79_9AQUI</name>
<comment type="similarity">
    <text evidence="4 5">Belongs to the PurK/PurT family.</text>
</comment>
<evidence type="ECO:0000256" key="5">
    <source>
        <dbReference type="RuleBase" id="RU361200"/>
    </source>
</evidence>
<keyword evidence="3 4" id="KW-0067">ATP-binding</keyword>
<dbReference type="SUPFAM" id="SSF52440">
    <property type="entry name" value="PreATP-grasp domain"/>
    <property type="match status" value="1"/>
</dbReference>
<dbReference type="NCBIfam" id="NF004679">
    <property type="entry name" value="PRK06019.1-5"/>
    <property type="match status" value="1"/>
</dbReference>
<evidence type="ECO:0000313" key="8">
    <source>
        <dbReference type="Proteomes" id="UP000189810"/>
    </source>
</evidence>
<dbReference type="PANTHER" id="PTHR11609:SF5">
    <property type="entry name" value="PHOSPHORIBOSYLAMINOIMIDAZOLE CARBOXYLASE"/>
    <property type="match status" value="1"/>
</dbReference>
<dbReference type="EC" id="6.3.4.18" evidence="4 5"/>
<dbReference type="Gene3D" id="3.30.1490.20">
    <property type="entry name" value="ATP-grasp fold, A domain"/>
    <property type="match status" value="1"/>
</dbReference>
<comment type="catalytic activity">
    <reaction evidence="4 5">
        <text>5-amino-1-(5-phospho-beta-D-ribosyl)imidazole + hydrogencarbonate + ATP = 5-carboxyamino-1-(5-phospho-D-ribosyl)imidazole + ADP + phosphate + 2 H(+)</text>
        <dbReference type="Rhea" id="RHEA:19317"/>
        <dbReference type="ChEBI" id="CHEBI:15378"/>
        <dbReference type="ChEBI" id="CHEBI:17544"/>
        <dbReference type="ChEBI" id="CHEBI:30616"/>
        <dbReference type="ChEBI" id="CHEBI:43474"/>
        <dbReference type="ChEBI" id="CHEBI:58730"/>
        <dbReference type="ChEBI" id="CHEBI:137981"/>
        <dbReference type="ChEBI" id="CHEBI:456216"/>
        <dbReference type="EC" id="6.3.4.18"/>
    </reaction>
</comment>
<comment type="subunit">
    <text evidence="4 5">Homodimer.</text>
</comment>
<organism evidence="7 8">
    <name type="scientific">Thermocrinis minervae</name>
    <dbReference type="NCBI Taxonomy" id="381751"/>
    <lineage>
        <taxon>Bacteria</taxon>
        <taxon>Pseudomonadati</taxon>
        <taxon>Aquificota</taxon>
        <taxon>Aquificia</taxon>
        <taxon>Aquificales</taxon>
        <taxon>Aquificaceae</taxon>
        <taxon>Thermocrinis</taxon>
    </lineage>
</organism>
<evidence type="ECO:0000313" key="7">
    <source>
        <dbReference type="EMBL" id="SHK55977.1"/>
    </source>
</evidence>
<evidence type="ECO:0000256" key="2">
    <source>
        <dbReference type="ARBA" id="ARBA00022755"/>
    </source>
</evidence>
<dbReference type="InterPro" id="IPR016185">
    <property type="entry name" value="PreATP-grasp_dom_sf"/>
</dbReference>
<evidence type="ECO:0000256" key="3">
    <source>
        <dbReference type="ARBA" id="ARBA00022840"/>
    </source>
</evidence>
<dbReference type="GO" id="GO:0005524">
    <property type="term" value="F:ATP binding"/>
    <property type="evidence" value="ECO:0007669"/>
    <property type="project" value="UniProtKB-UniRule"/>
</dbReference>
<keyword evidence="1 4" id="KW-0547">Nucleotide-binding</keyword>
<dbReference type="SUPFAM" id="SSF56059">
    <property type="entry name" value="Glutathione synthetase ATP-binding domain-like"/>
    <property type="match status" value="1"/>
</dbReference>
<dbReference type="PROSITE" id="PS50975">
    <property type="entry name" value="ATP_GRASP"/>
    <property type="match status" value="1"/>
</dbReference>
<dbReference type="InterPro" id="IPR005875">
    <property type="entry name" value="PurK"/>
</dbReference>
<dbReference type="InterPro" id="IPR054350">
    <property type="entry name" value="PurT/PurK_preATP-grasp"/>
</dbReference>
<dbReference type="Pfam" id="PF02222">
    <property type="entry name" value="ATP-grasp"/>
    <property type="match status" value="1"/>
</dbReference>
<sequence length="371" mass="42396">MRVGILGGGQLGWMTILEGKKLGFEFLVLEENTRAPACKVADGCFTKERLEEFFRLCDVITYEFEHVDEEVLNFVSPKLLPSIDVLKIKRSKVQEKLFLERLGYPVPRFTHCTLKDLKNKLEEFGLPAVVKSESFGYDGKGLYRVYTLEDIQSIIQNHKPDEVFLVEELIDFDFEISIVGARDKEGNILTYTPTYNYNHSGILLYNYTLEEDVKQAEEIFMQLAEDLRYVGILAIEFFYAKGKVLINEIAPRVHNTGHYTLDGSYTSQFENHVRAICGLPLGSTKLKAPSGMVNLLGLSLEDIPIHELLSIEGTKLYYYGKEKRPRRKMGHVNVVSEDYQSLKEKVQKVLQTIYTGIIFGYGRLQGYAQPT</sequence>
<dbReference type="Pfam" id="PF22660">
    <property type="entry name" value="RS_preATP-grasp-like"/>
    <property type="match status" value="1"/>
</dbReference>
<dbReference type="InterPro" id="IPR013815">
    <property type="entry name" value="ATP_grasp_subdomain_1"/>
</dbReference>
<keyword evidence="8" id="KW-1185">Reference proteome</keyword>
<dbReference type="Proteomes" id="UP000189810">
    <property type="component" value="Chromosome I"/>
</dbReference>